<feature type="region of interest" description="Disordered" evidence="1">
    <location>
        <begin position="79"/>
        <end position="98"/>
    </location>
</feature>
<dbReference type="EMBL" id="JAACJP010000045">
    <property type="protein sequence ID" value="KAF5371864.1"/>
    <property type="molecule type" value="Genomic_DNA"/>
</dbReference>
<comment type="caution">
    <text evidence="2">The sequence shown here is derived from an EMBL/GenBank/DDBJ whole genome shotgun (WGS) entry which is preliminary data.</text>
</comment>
<evidence type="ECO:0000313" key="2">
    <source>
        <dbReference type="EMBL" id="KAF5371864.1"/>
    </source>
</evidence>
<gene>
    <name evidence="2" type="ORF">D9615_009529</name>
</gene>
<evidence type="ECO:0000256" key="1">
    <source>
        <dbReference type="SAM" id="MobiDB-lite"/>
    </source>
</evidence>
<evidence type="ECO:0000313" key="3">
    <source>
        <dbReference type="Proteomes" id="UP000565441"/>
    </source>
</evidence>
<accession>A0A8H5GVQ2</accession>
<dbReference type="AlphaFoldDB" id="A0A8H5GVQ2"/>
<reference evidence="2 3" key="1">
    <citation type="journal article" date="2020" name="ISME J.">
        <title>Uncovering the hidden diversity of litter-decomposition mechanisms in mushroom-forming fungi.</title>
        <authorList>
            <person name="Floudas D."/>
            <person name="Bentzer J."/>
            <person name="Ahren D."/>
            <person name="Johansson T."/>
            <person name="Persson P."/>
            <person name="Tunlid A."/>
        </authorList>
    </citation>
    <scope>NUCLEOTIDE SEQUENCE [LARGE SCALE GENOMIC DNA]</scope>
    <source>
        <strain evidence="2 3">CBS 661.87</strain>
    </source>
</reference>
<proteinExistence type="predicted"/>
<protein>
    <submittedName>
        <fullName evidence="2">Uncharacterized protein</fullName>
    </submittedName>
</protein>
<keyword evidence="3" id="KW-1185">Reference proteome</keyword>
<name>A0A8H5GVQ2_9AGAR</name>
<dbReference type="OrthoDB" id="2565179at2759"/>
<sequence>MLRWCQSTVRALDECGTSTSIFASLFHSSTAARRHAFEHRHTLHTHTKWAPRSVTQDVDAPLALTSSLVARRITGTTRTSYATDSRTRANSGTTPVNSESPAIIEYSRTMNLADCDPVAILSNFLSSRISSSQTSHKHKFSASTLKTLYASAKADFDHLHLRRLSPKQLTDLISLLGTLSLQRPWNSCIYFSKYASQVEDDGNTANTTHWAFVLEVARDKETLLGQSLNGTDRYWVMRAQLAKIVLAEGETPLEHDDLRLRALSHATQQYLRIWRHTPDPEVHLPYLHALLALRSPEYIATLVQRLCKILELYANPHSHLLDLLWNVISRHAHDLTPPIKARILAMVSTRLSGFPSSPLPPTPSHPHRIPLKTAASTLKPERPERLMSRSADLSAALGTALFPSYIASPRTRQRPELHEWATQQVRRAFALTVAPDTRWGNLLLLAISKTPQLPVSVSVPAPIPTAEEDALVADGDAMDWRPVMVLAALEQTLRETSRSESRNVEGDAASSVRESIRNIVRPLWRVWKDAEDGARPLGVTRAIVTAFFRVAEKVLDGPLVEGCHRLCVARGLFEAADHGSGAEERMQVTELLAAYVVAAAESQGTGWQDVLVASVPPESRGEVLEALLWHFLSRRASDNMYAVYAFAKDHGYQLTNDAIHATSLTLVSSRTWHLAVPFFDRPNVSREQTEELLVAILRVFQLERREYVDPPLVKLLGDTLWKLYAHRAPEDRFRYPIRFFFSIMIASGHPVRAVSIVEAIHRQAPLFFTTRLFLRLMRTLVRFRQLHLTSRVLQLVPSCPTGAAGDLRRKLTLSLARTGAHAKARSAHTSGFRINRWQTTRETMAHAVAFKVRSPSTQHALTIVPILARRPTHGPTIKYAATLLVSAHRTYAARKVLERARPHLDSKTSTAIGNTILHGFLKQHRLRNGRLVRHTLRTKELLERHYGFTPDRVTINVIIKAILRWRHAIDAPKVKALFDHMVRCGYPASARWRSNAGVPFGTPLAAPAFSVPAMEEAISFERHVRPLYKMFVKALYVRQDVRTARTVLAILKEEEVAAMRRREDRNRARKLGLVRKKMRMKEREQSGRGL</sequence>
<organism evidence="2 3">
    <name type="scientific">Tricholomella constricta</name>
    <dbReference type="NCBI Taxonomy" id="117010"/>
    <lineage>
        <taxon>Eukaryota</taxon>
        <taxon>Fungi</taxon>
        <taxon>Dikarya</taxon>
        <taxon>Basidiomycota</taxon>
        <taxon>Agaricomycotina</taxon>
        <taxon>Agaricomycetes</taxon>
        <taxon>Agaricomycetidae</taxon>
        <taxon>Agaricales</taxon>
        <taxon>Tricholomatineae</taxon>
        <taxon>Lyophyllaceae</taxon>
        <taxon>Tricholomella</taxon>
    </lineage>
</organism>
<dbReference type="InterPro" id="IPR011990">
    <property type="entry name" value="TPR-like_helical_dom_sf"/>
</dbReference>
<dbReference type="Gene3D" id="1.25.40.10">
    <property type="entry name" value="Tetratricopeptide repeat domain"/>
    <property type="match status" value="1"/>
</dbReference>
<dbReference type="Proteomes" id="UP000565441">
    <property type="component" value="Unassembled WGS sequence"/>
</dbReference>